<keyword evidence="4 7" id="KW-0689">Ribosomal protein</keyword>
<dbReference type="PROSITE" id="PS00632">
    <property type="entry name" value="RIBOSOMAL_S4"/>
    <property type="match status" value="1"/>
</dbReference>
<dbReference type="Pfam" id="PF01479">
    <property type="entry name" value="S4"/>
    <property type="match status" value="1"/>
</dbReference>
<geneLocation type="chloroplast" evidence="11"/>
<comment type="function">
    <text evidence="7">One of the primary rRNA binding proteins, it binds directly to 16S rRNA where it nucleates assembly of the body of the 30S subunit.</text>
</comment>
<dbReference type="AlphaFoldDB" id="A0A088CKI3"/>
<dbReference type="GO" id="GO:0019843">
    <property type="term" value="F:rRNA binding"/>
    <property type="evidence" value="ECO:0007669"/>
    <property type="project" value="UniProtKB-UniRule"/>
</dbReference>
<organism evidence="11">
    <name type="scientific">Chloropicon primus</name>
    <dbReference type="NCBI Taxonomy" id="1764295"/>
    <lineage>
        <taxon>Eukaryota</taxon>
        <taxon>Viridiplantae</taxon>
        <taxon>Chlorophyta</taxon>
        <taxon>Chloropicophyceae</taxon>
        <taxon>Chloropicales</taxon>
        <taxon>Chloropicaceae</taxon>
        <taxon>Chloropicon</taxon>
    </lineage>
</organism>
<dbReference type="FunFam" id="3.10.290.10:FF:000001">
    <property type="entry name" value="30S ribosomal protein S4"/>
    <property type="match status" value="1"/>
</dbReference>
<evidence type="ECO:0000256" key="8">
    <source>
        <dbReference type="RuleBase" id="RU003699"/>
    </source>
</evidence>
<dbReference type="PANTHER" id="PTHR11831:SF4">
    <property type="entry name" value="SMALL RIBOSOMAL SUBUNIT PROTEIN US4M"/>
    <property type="match status" value="1"/>
</dbReference>
<dbReference type="GO" id="GO:0006412">
    <property type="term" value="P:translation"/>
    <property type="evidence" value="ECO:0007669"/>
    <property type="project" value="UniProtKB-UniRule"/>
</dbReference>
<evidence type="ECO:0000256" key="1">
    <source>
        <dbReference type="ARBA" id="ARBA00007465"/>
    </source>
</evidence>
<keyword evidence="2 7" id="KW-0699">rRNA-binding</keyword>
<reference evidence="11" key="1">
    <citation type="journal article" date="2014" name="BMC Genomics">
        <title>Six newly sequenced chloroplast genomes from prasinophyte green algae provide insights into the relationships among prasinophyte lineages and the diversity of streamlined genome architecture in picoplanktonic species.</title>
        <authorList>
            <person name="Lemieux C."/>
            <person name="Otis C."/>
            <person name="Turmel M."/>
        </authorList>
    </citation>
    <scope>NUCLEOTIDE SEQUENCE</scope>
</reference>
<dbReference type="EMBL" id="KJ746601">
    <property type="protein sequence ID" value="AID67809.1"/>
    <property type="molecule type" value="Genomic_DNA"/>
</dbReference>
<keyword evidence="11" id="KW-0150">Chloroplast</keyword>
<dbReference type="InterPro" id="IPR002942">
    <property type="entry name" value="S4_RNA-bd"/>
</dbReference>
<evidence type="ECO:0000256" key="2">
    <source>
        <dbReference type="ARBA" id="ARBA00022730"/>
    </source>
</evidence>
<keyword evidence="11" id="KW-0934">Plastid</keyword>
<feature type="domain" description="RNA-binding S4" evidence="9">
    <location>
        <begin position="83"/>
        <end position="147"/>
    </location>
</feature>
<dbReference type="SMART" id="SM01390">
    <property type="entry name" value="Ribosomal_S4"/>
    <property type="match status" value="1"/>
</dbReference>
<dbReference type="PROSITE" id="PS50889">
    <property type="entry name" value="S4"/>
    <property type="match status" value="1"/>
</dbReference>
<keyword evidence="3 7" id="KW-0694">RNA-binding</keyword>
<sequence>MSRYRGPRVKIVKRLGTLPGLTRKSPKKRPNRSRLSQYGIRLCEKQKLRYHYGLNEHQLLRYVKKAKQASGSTSRALMKSLELRLDNIVFRLGFAPTIIAARQLITHGHITVNGNSLNIPSYSCRIGDSIGVQDIKKSKNLVENFIQTAPRRSKRASIPPHLNLRQNTLSGQVQSEPRLDWTGLQINELLVVEFYS</sequence>
<name>A0A088CKI3_9CHLO</name>
<comment type="function">
    <text evidence="7">With S5 and S12 plays an important role in translational accuracy.</text>
</comment>
<comment type="subcellular location">
    <subcellularLocation>
        <location evidence="7">Plastid</location>
        <location evidence="7">Chloroplast</location>
    </subcellularLocation>
</comment>
<dbReference type="GO" id="GO:0042274">
    <property type="term" value="P:ribosomal small subunit biogenesis"/>
    <property type="evidence" value="ECO:0007669"/>
    <property type="project" value="TreeGrafter"/>
</dbReference>
<accession>A0A088CKI3</accession>
<dbReference type="CDD" id="cd00165">
    <property type="entry name" value="S4"/>
    <property type="match status" value="1"/>
</dbReference>
<dbReference type="Gene3D" id="1.10.1050.10">
    <property type="entry name" value="Ribosomal Protein S4 Delta 41, Chain A, domain 1"/>
    <property type="match status" value="1"/>
</dbReference>
<dbReference type="HAMAP" id="MF_01306_B">
    <property type="entry name" value="Ribosomal_uS4_B"/>
    <property type="match status" value="1"/>
</dbReference>
<dbReference type="InterPro" id="IPR022801">
    <property type="entry name" value="Ribosomal_uS4"/>
</dbReference>
<dbReference type="InterPro" id="IPR001912">
    <property type="entry name" value="Ribosomal_uS4_N"/>
</dbReference>
<evidence type="ECO:0000313" key="11">
    <source>
        <dbReference type="EMBL" id="AID67809.1"/>
    </source>
</evidence>
<evidence type="ECO:0000256" key="5">
    <source>
        <dbReference type="ARBA" id="ARBA00023274"/>
    </source>
</evidence>
<feature type="domain" description="Small ribosomal subunit protein uS4 N-terminal" evidence="10">
    <location>
        <begin position="3"/>
        <end position="82"/>
    </location>
</feature>
<proteinExistence type="inferred from homology"/>
<dbReference type="NCBIfam" id="TIGR01017">
    <property type="entry name" value="rpsD_bact"/>
    <property type="match status" value="1"/>
</dbReference>
<evidence type="ECO:0000256" key="7">
    <source>
        <dbReference type="HAMAP-Rule" id="MF_01306"/>
    </source>
</evidence>
<comment type="similarity">
    <text evidence="1 7 8">Belongs to the universal ribosomal protein uS4 family.</text>
</comment>
<dbReference type="SMART" id="SM00363">
    <property type="entry name" value="S4"/>
    <property type="match status" value="1"/>
</dbReference>
<dbReference type="FunFam" id="1.10.1050.10:FF:000002">
    <property type="entry name" value="30S ribosomal protein S4, chloroplastic"/>
    <property type="match status" value="1"/>
</dbReference>
<evidence type="ECO:0000256" key="3">
    <source>
        <dbReference type="ARBA" id="ARBA00022884"/>
    </source>
</evidence>
<evidence type="ECO:0000259" key="9">
    <source>
        <dbReference type="SMART" id="SM00363"/>
    </source>
</evidence>
<keyword evidence="5 7" id="KW-0687">Ribonucleoprotein</keyword>
<evidence type="ECO:0000259" key="10">
    <source>
        <dbReference type="SMART" id="SM01390"/>
    </source>
</evidence>
<dbReference type="Gene3D" id="3.10.290.10">
    <property type="entry name" value="RNA-binding S4 domain"/>
    <property type="match status" value="1"/>
</dbReference>
<dbReference type="GO" id="GO:0003735">
    <property type="term" value="F:structural constituent of ribosome"/>
    <property type="evidence" value="ECO:0007669"/>
    <property type="project" value="InterPro"/>
</dbReference>
<dbReference type="InterPro" id="IPR005709">
    <property type="entry name" value="Ribosomal_uS4_bac-type"/>
</dbReference>
<dbReference type="Pfam" id="PF00163">
    <property type="entry name" value="Ribosomal_S4"/>
    <property type="match status" value="1"/>
</dbReference>
<gene>
    <name evidence="7 11" type="primary">rps4</name>
</gene>
<dbReference type="GO" id="GO:0009507">
    <property type="term" value="C:chloroplast"/>
    <property type="evidence" value="ECO:0007669"/>
    <property type="project" value="UniProtKB-SubCell"/>
</dbReference>
<dbReference type="PANTHER" id="PTHR11831">
    <property type="entry name" value="30S 40S RIBOSOMAL PROTEIN"/>
    <property type="match status" value="1"/>
</dbReference>
<protein>
    <recommendedName>
        <fullName evidence="6 7">Small ribosomal subunit protein uS4c</fullName>
    </recommendedName>
</protein>
<comment type="subunit">
    <text evidence="7">Part of the 30S ribosomal subunit. Contacts protein S5. The interaction surface between S4 and S5 is involved in control of translational fidelity.</text>
</comment>
<dbReference type="GO" id="GO:0015935">
    <property type="term" value="C:small ribosomal subunit"/>
    <property type="evidence" value="ECO:0007669"/>
    <property type="project" value="InterPro"/>
</dbReference>
<dbReference type="InterPro" id="IPR036986">
    <property type="entry name" value="S4_RNA-bd_sf"/>
</dbReference>
<dbReference type="NCBIfam" id="NF003717">
    <property type="entry name" value="PRK05327.1"/>
    <property type="match status" value="1"/>
</dbReference>
<evidence type="ECO:0000256" key="4">
    <source>
        <dbReference type="ARBA" id="ARBA00022980"/>
    </source>
</evidence>
<dbReference type="SUPFAM" id="SSF55174">
    <property type="entry name" value="Alpha-L RNA-binding motif"/>
    <property type="match status" value="1"/>
</dbReference>
<dbReference type="InterPro" id="IPR018079">
    <property type="entry name" value="Ribosomal_uS4_CS"/>
</dbReference>
<evidence type="ECO:0000256" key="6">
    <source>
        <dbReference type="ARBA" id="ARBA00035158"/>
    </source>
</evidence>